<dbReference type="Gramene" id="Jr10_23980_p1">
    <property type="protein sequence ID" value="cds.Jr10_23980_p1"/>
    <property type="gene ID" value="Jr10_23980"/>
</dbReference>
<keyword evidence="7" id="KW-0539">Nucleus</keyword>
<gene>
    <name evidence="10" type="ORF">F2P56_023303</name>
</gene>
<dbReference type="SMART" id="SM00355">
    <property type="entry name" value="ZnF_C2H2"/>
    <property type="match status" value="1"/>
</dbReference>
<dbReference type="PROSITE" id="PS50157">
    <property type="entry name" value="ZINC_FINGER_C2H2_2"/>
    <property type="match status" value="1"/>
</dbReference>
<dbReference type="PANTHER" id="PTHR45801">
    <property type="entry name" value="OS07G0101800 PROTEIN"/>
    <property type="match status" value="1"/>
</dbReference>
<comment type="subcellular location">
    <subcellularLocation>
        <location evidence="1">Nucleus</location>
    </subcellularLocation>
</comment>
<dbReference type="GO" id="GO:0008270">
    <property type="term" value="F:zinc ion binding"/>
    <property type="evidence" value="ECO:0007669"/>
    <property type="project" value="UniProtKB-KW"/>
</dbReference>
<reference evidence="10" key="2">
    <citation type="submission" date="2020-03" db="EMBL/GenBank/DDBJ databases">
        <title>Walnut 2.0.</title>
        <authorList>
            <person name="Marrano A."/>
            <person name="Britton M."/>
            <person name="Zimin A.V."/>
            <person name="Zaini P.A."/>
            <person name="Workman R."/>
            <person name="Puiu D."/>
            <person name="Bianco L."/>
            <person name="Allen B.J."/>
            <person name="Troggio M."/>
            <person name="Leslie C.A."/>
            <person name="Timp W."/>
            <person name="Dendekar A."/>
            <person name="Salzberg S.L."/>
            <person name="Neale D.B."/>
        </authorList>
    </citation>
    <scope>NUCLEOTIDE SEQUENCE</scope>
    <source>
        <tissue evidence="10">Leaves</tissue>
    </source>
</reference>
<evidence type="ECO:0000256" key="5">
    <source>
        <dbReference type="ARBA" id="ARBA00023015"/>
    </source>
</evidence>
<dbReference type="SUPFAM" id="SSF57667">
    <property type="entry name" value="beta-beta-alpha zinc fingers"/>
    <property type="match status" value="1"/>
</dbReference>
<evidence type="ECO:0000256" key="6">
    <source>
        <dbReference type="ARBA" id="ARBA00023163"/>
    </source>
</evidence>
<name>A0A833UDF7_JUGRE</name>
<keyword evidence="3 8" id="KW-0863">Zinc-finger</keyword>
<evidence type="ECO:0000256" key="4">
    <source>
        <dbReference type="ARBA" id="ARBA00022833"/>
    </source>
</evidence>
<dbReference type="InterPro" id="IPR052426">
    <property type="entry name" value="Plant_dev_regulator"/>
</dbReference>
<protein>
    <recommendedName>
        <fullName evidence="9">C2H2-type domain-containing protein</fullName>
    </recommendedName>
</protein>
<evidence type="ECO:0000256" key="8">
    <source>
        <dbReference type="PROSITE-ProRule" id="PRU00042"/>
    </source>
</evidence>
<dbReference type="EMBL" id="LIHL02000010">
    <property type="protein sequence ID" value="KAF5459349.1"/>
    <property type="molecule type" value="Genomic_DNA"/>
</dbReference>
<evidence type="ECO:0000256" key="2">
    <source>
        <dbReference type="ARBA" id="ARBA00022723"/>
    </source>
</evidence>
<evidence type="ECO:0000256" key="7">
    <source>
        <dbReference type="ARBA" id="ARBA00023242"/>
    </source>
</evidence>
<accession>A0A833UDF7</accession>
<proteinExistence type="predicted"/>
<dbReference type="Proteomes" id="UP000619265">
    <property type="component" value="Unassembled WGS sequence"/>
</dbReference>
<dbReference type="Pfam" id="PF13912">
    <property type="entry name" value="zf-C2H2_6"/>
    <property type="match status" value="1"/>
</dbReference>
<evidence type="ECO:0000259" key="9">
    <source>
        <dbReference type="PROSITE" id="PS50157"/>
    </source>
</evidence>
<keyword evidence="2" id="KW-0479">Metal-binding</keyword>
<dbReference type="InterPro" id="IPR013087">
    <property type="entry name" value="Znf_C2H2_type"/>
</dbReference>
<dbReference type="PROSITE" id="PS00028">
    <property type="entry name" value="ZINC_FINGER_C2H2_1"/>
    <property type="match status" value="1"/>
</dbReference>
<dbReference type="AlphaFoldDB" id="A0A833UDF7"/>
<keyword evidence="5" id="KW-0805">Transcription regulation</keyword>
<reference evidence="10" key="1">
    <citation type="submission" date="2015-10" db="EMBL/GenBank/DDBJ databases">
        <authorList>
            <person name="Martinez-Garcia P.J."/>
            <person name="Crepeau M.W."/>
            <person name="Puiu D."/>
            <person name="Gonzalez-Ibeas D."/>
            <person name="Whalen J."/>
            <person name="Stevens K."/>
            <person name="Paul R."/>
            <person name="Butterfield T."/>
            <person name="Britton M."/>
            <person name="Reagan R."/>
            <person name="Chakraborty S."/>
            <person name="Walawage S.L."/>
            <person name="Vasquez-Gross H.A."/>
            <person name="Cardeno C."/>
            <person name="Famula R."/>
            <person name="Pratt K."/>
            <person name="Kuruganti S."/>
            <person name="Aradhya M.K."/>
            <person name="Leslie C.A."/>
            <person name="Dandekar A.M."/>
            <person name="Salzberg S.L."/>
            <person name="Wegrzyn J.L."/>
            <person name="Langley C.H."/>
            <person name="Neale D.B."/>
        </authorList>
    </citation>
    <scope>NUCLEOTIDE SEQUENCE</scope>
    <source>
        <tissue evidence="10">Leaves</tissue>
    </source>
</reference>
<dbReference type="GO" id="GO:0005634">
    <property type="term" value="C:nucleus"/>
    <property type="evidence" value="ECO:0007669"/>
    <property type="project" value="UniProtKB-SubCell"/>
</dbReference>
<organism evidence="10 11">
    <name type="scientific">Juglans regia</name>
    <name type="common">English walnut</name>
    <dbReference type="NCBI Taxonomy" id="51240"/>
    <lineage>
        <taxon>Eukaryota</taxon>
        <taxon>Viridiplantae</taxon>
        <taxon>Streptophyta</taxon>
        <taxon>Embryophyta</taxon>
        <taxon>Tracheophyta</taxon>
        <taxon>Spermatophyta</taxon>
        <taxon>Magnoliopsida</taxon>
        <taxon>eudicotyledons</taxon>
        <taxon>Gunneridae</taxon>
        <taxon>Pentapetalae</taxon>
        <taxon>rosids</taxon>
        <taxon>fabids</taxon>
        <taxon>Fagales</taxon>
        <taxon>Juglandaceae</taxon>
        <taxon>Juglans</taxon>
    </lineage>
</organism>
<sequence length="221" mass="24733">MHAFTTLSCERWLDSTSSTTTAMERPYSSSGMVKGNSGSNSFQFEEDRSCRTSWLAKQHYTCRFCNRQFRSAQALGGHMNVHRRDRAARLRFLPSSVSESQNPNHVFASSPSSSSAKFLLHTDRCLPSLSLITSSSPSSASFNEEKKLVISLPRVDPLSPQGKDITNKRRIRSVLGFQGLNVFTQKDEPTVCRKEGIVSLDLEIGLLKDQKEDLDLELRLG</sequence>
<comment type="caution">
    <text evidence="10">The sequence shown here is derived from an EMBL/GenBank/DDBJ whole genome shotgun (WGS) entry which is preliminary data.</text>
</comment>
<dbReference type="InterPro" id="IPR036236">
    <property type="entry name" value="Znf_C2H2_sf"/>
</dbReference>
<evidence type="ECO:0000313" key="11">
    <source>
        <dbReference type="Proteomes" id="UP000619265"/>
    </source>
</evidence>
<evidence type="ECO:0000256" key="3">
    <source>
        <dbReference type="ARBA" id="ARBA00022771"/>
    </source>
</evidence>
<keyword evidence="6" id="KW-0804">Transcription</keyword>
<dbReference type="PANTHER" id="PTHR45801:SF110">
    <property type="entry name" value="TRANSCRIPTIONAL REGULATOR SUPERMAN"/>
    <property type="match status" value="1"/>
</dbReference>
<keyword evidence="4" id="KW-0862">Zinc</keyword>
<evidence type="ECO:0000313" key="10">
    <source>
        <dbReference type="EMBL" id="KAF5459349.1"/>
    </source>
</evidence>
<feature type="domain" description="C2H2-type" evidence="9">
    <location>
        <begin position="60"/>
        <end position="87"/>
    </location>
</feature>
<dbReference type="Gene3D" id="3.30.160.60">
    <property type="entry name" value="Classic Zinc Finger"/>
    <property type="match status" value="1"/>
</dbReference>
<evidence type="ECO:0000256" key="1">
    <source>
        <dbReference type="ARBA" id="ARBA00004123"/>
    </source>
</evidence>